<gene>
    <name evidence="2" type="ORF">BDP81DRAFT_181207</name>
</gene>
<keyword evidence="3" id="KW-1185">Reference proteome</keyword>
<feature type="compositionally biased region" description="Basic and acidic residues" evidence="1">
    <location>
        <begin position="48"/>
        <end position="57"/>
    </location>
</feature>
<dbReference type="Proteomes" id="UP001243989">
    <property type="component" value="Unassembled WGS sequence"/>
</dbReference>
<evidence type="ECO:0000256" key="1">
    <source>
        <dbReference type="SAM" id="MobiDB-lite"/>
    </source>
</evidence>
<dbReference type="RefSeq" id="XP_060448269.1">
    <property type="nucleotide sequence ID" value="XM_060582287.1"/>
</dbReference>
<feature type="region of interest" description="Disordered" evidence="1">
    <location>
        <begin position="39"/>
        <end position="61"/>
    </location>
</feature>
<dbReference type="GeneID" id="85467149"/>
<accession>A0AAJ0A004</accession>
<comment type="caution">
    <text evidence="2">The sequence shown here is derived from an EMBL/GenBank/DDBJ whole genome shotgun (WGS) entry which is preliminary data.</text>
</comment>
<dbReference type="EMBL" id="JAHMHQ010000005">
    <property type="protein sequence ID" value="KAK1639662.1"/>
    <property type="molecule type" value="Genomic_DNA"/>
</dbReference>
<protein>
    <submittedName>
        <fullName evidence="2">Uncharacterized protein</fullName>
    </submittedName>
</protein>
<organism evidence="2 3">
    <name type="scientific">Colletotrichum phormii</name>
    <dbReference type="NCBI Taxonomy" id="359342"/>
    <lineage>
        <taxon>Eukaryota</taxon>
        <taxon>Fungi</taxon>
        <taxon>Dikarya</taxon>
        <taxon>Ascomycota</taxon>
        <taxon>Pezizomycotina</taxon>
        <taxon>Sordariomycetes</taxon>
        <taxon>Hypocreomycetidae</taxon>
        <taxon>Glomerellales</taxon>
        <taxon>Glomerellaceae</taxon>
        <taxon>Colletotrichum</taxon>
        <taxon>Colletotrichum acutatum species complex</taxon>
    </lineage>
</organism>
<proteinExistence type="predicted"/>
<evidence type="ECO:0000313" key="2">
    <source>
        <dbReference type="EMBL" id="KAK1639662.1"/>
    </source>
</evidence>
<reference evidence="2" key="1">
    <citation type="submission" date="2021-06" db="EMBL/GenBank/DDBJ databases">
        <title>Comparative genomics, transcriptomics and evolutionary studies reveal genomic signatures of adaptation to plant cell wall in hemibiotrophic fungi.</title>
        <authorList>
            <consortium name="DOE Joint Genome Institute"/>
            <person name="Baroncelli R."/>
            <person name="Diaz J.F."/>
            <person name="Benocci T."/>
            <person name="Peng M."/>
            <person name="Battaglia E."/>
            <person name="Haridas S."/>
            <person name="Andreopoulos W."/>
            <person name="Labutti K."/>
            <person name="Pangilinan J."/>
            <person name="Floch G.L."/>
            <person name="Makela M.R."/>
            <person name="Henrissat B."/>
            <person name="Grigoriev I.V."/>
            <person name="Crouch J.A."/>
            <person name="De Vries R.P."/>
            <person name="Sukno S.A."/>
            <person name="Thon M.R."/>
        </authorList>
    </citation>
    <scope>NUCLEOTIDE SEQUENCE</scope>
    <source>
        <strain evidence="2">CBS 102054</strain>
    </source>
</reference>
<sequence>MTDPEQKGGALLMCDADGPPASIVYTTVPSLHGRAIHPEFCPGRPRKSTSERTHNPECFDPPPPTGRLFTSSLALIRNACTATMRQKEEVHEQSDVDHDLVWVQSLACCCSLSLFISSILQLPELEQCAAGRSIRRSLTRRRRAPPRAATSYGCSAFNSICFFAAHA</sequence>
<name>A0AAJ0A004_9PEZI</name>
<evidence type="ECO:0000313" key="3">
    <source>
        <dbReference type="Proteomes" id="UP001243989"/>
    </source>
</evidence>
<dbReference type="AlphaFoldDB" id="A0AAJ0A004"/>